<evidence type="ECO:0008006" key="4">
    <source>
        <dbReference type="Google" id="ProtNLM"/>
    </source>
</evidence>
<dbReference type="Proteomes" id="UP000199569">
    <property type="component" value="Unassembled WGS sequence"/>
</dbReference>
<feature type="signal peptide" evidence="1">
    <location>
        <begin position="1"/>
        <end position="18"/>
    </location>
</feature>
<proteinExistence type="predicted"/>
<name>A0A1G5K524_9HYPH</name>
<feature type="chain" id="PRO_5011579722" description="DUF4156 domain-containing protein" evidence="1">
    <location>
        <begin position="19"/>
        <end position="108"/>
    </location>
</feature>
<accession>A0A1G5K524</accession>
<dbReference type="AlphaFoldDB" id="A0A1G5K524"/>
<dbReference type="OrthoDB" id="8020205at2"/>
<dbReference type="RefSeq" id="WP_091136208.1">
    <property type="nucleotide sequence ID" value="NZ_FMVJ01000008.1"/>
</dbReference>
<dbReference type="EMBL" id="FMVJ01000008">
    <property type="protein sequence ID" value="SCY95150.1"/>
    <property type="molecule type" value="Genomic_DNA"/>
</dbReference>
<evidence type="ECO:0000313" key="3">
    <source>
        <dbReference type="Proteomes" id="UP000199569"/>
    </source>
</evidence>
<reference evidence="2 3" key="1">
    <citation type="submission" date="2016-10" db="EMBL/GenBank/DDBJ databases">
        <authorList>
            <person name="de Groot N.N."/>
        </authorList>
    </citation>
    <scope>NUCLEOTIDE SEQUENCE [LARGE SCALE GENOMIC DNA]</scope>
    <source>
        <strain evidence="2 3">CGMCC 1.7666</strain>
    </source>
</reference>
<keyword evidence="3" id="KW-1185">Reference proteome</keyword>
<protein>
    <recommendedName>
        <fullName evidence="4">DUF4156 domain-containing protein</fullName>
    </recommendedName>
</protein>
<organism evidence="2 3">
    <name type="scientific">Microvirga guangxiensis</name>
    <dbReference type="NCBI Taxonomy" id="549386"/>
    <lineage>
        <taxon>Bacteria</taxon>
        <taxon>Pseudomonadati</taxon>
        <taxon>Pseudomonadota</taxon>
        <taxon>Alphaproteobacteria</taxon>
        <taxon>Hyphomicrobiales</taxon>
        <taxon>Methylobacteriaceae</taxon>
        <taxon>Microvirga</taxon>
    </lineage>
</organism>
<evidence type="ECO:0000313" key="2">
    <source>
        <dbReference type="EMBL" id="SCY95150.1"/>
    </source>
</evidence>
<evidence type="ECO:0000256" key="1">
    <source>
        <dbReference type="SAM" id="SignalP"/>
    </source>
</evidence>
<gene>
    <name evidence="2" type="ORF">SAMN02927923_03049</name>
</gene>
<keyword evidence="1" id="KW-0732">Signal</keyword>
<dbReference type="STRING" id="549386.SAMN02927923_03049"/>
<dbReference type="PROSITE" id="PS51257">
    <property type="entry name" value="PROKAR_LIPOPROTEIN"/>
    <property type="match status" value="1"/>
</dbReference>
<sequence>MQRILLASLLLVSVSACAYRPDPTDLVHIVDSPADVRVCQNLGEVSPVVPTTPGFGSATDSMKEAVVALGGTHLYLQQTTHDWSLVRGIAYRCGSGVVRQEVVIRAKG</sequence>